<name>A0A1D2MNC4_ORCCI</name>
<dbReference type="InterPro" id="IPR048485">
    <property type="entry name" value="COG5_helical"/>
</dbReference>
<dbReference type="OrthoDB" id="18786at2759"/>
<proteinExistence type="predicted"/>
<accession>A0A1D2MNC4</accession>
<dbReference type="EMBL" id="LJIJ01000794">
    <property type="protein sequence ID" value="ODM94526.1"/>
    <property type="molecule type" value="Genomic_DNA"/>
</dbReference>
<keyword evidence="8" id="KW-1185">Reference proteome</keyword>
<dbReference type="STRING" id="48709.A0A1D2MNC4"/>
<dbReference type="PANTHER" id="PTHR13228:SF3">
    <property type="entry name" value="CONSERVED OLIGOMERIC GOLGI COMPLEX SUBUNIT 5"/>
    <property type="match status" value="1"/>
</dbReference>
<feature type="domain" description="Conserved oligomeric Golgi complex subunit 5 N-terminal" evidence="5">
    <location>
        <begin position="13"/>
        <end position="132"/>
    </location>
</feature>
<dbReference type="Pfam" id="PF20649">
    <property type="entry name" value="COG5_C"/>
    <property type="match status" value="1"/>
</dbReference>
<dbReference type="OMA" id="MMVEYFE"/>
<evidence type="ECO:0000259" key="5">
    <source>
        <dbReference type="Pfam" id="PF10392"/>
    </source>
</evidence>
<dbReference type="GO" id="GO:0006891">
    <property type="term" value="P:intra-Golgi vesicle-mediated transport"/>
    <property type="evidence" value="ECO:0007669"/>
    <property type="project" value="InterPro"/>
</dbReference>
<reference evidence="7 8" key="1">
    <citation type="journal article" date="2016" name="Genome Biol. Evol.">
        <title>Gene Family Evolution Reflects Adaptation to Soil Environmental Stressors in the Genome of the Collembolan Orchesella cincta.</title>
        <authorList>
            <person name="Faddeeva-Vakhrusheva A."/>
            <person name="Derks M.F."/>
            <person name="Anvar S.Y."/>
            <person name="Agamennone V."/>
            <person name="Suring W."/>
            <person name="Smit S."/>
            <person name="van Straalen N.M."/>
            <person name="Roelofs D."/>
        </authorList>
    </citation>
    <scope>NUCLEOTIDE SEQUENCE [LARGE SCALE GENOMIC DNA]</scope>
    <source>
        <tissue evidence="7">Mixed pool</tissue>
    </source>
</reference>
<organism evidence="7 8">
    <name type="scientific">Orchesella cincta</name>
    <name type="common">Springtail</name>
    <name type="synonym">Podura cincta</name>
    <dbReference type="NCBI Taxonomy" id="48709"/>
    <lineage>
        <taxon>Eukaryota</taxon>
        <taxon>Metazoa</taxon>
        <taxon>Ecdysozoa</taxon>
        <taxon>Arthropoda</taxon>
        <taxon>Hexapoda</taxon>
        <taxon>Collembola</taxon>
        <taxon>Entomobryomorpha</taxon>
        <taxon>Entomobryoidea</taxon>
        <taxon>Orchesellidae</taxon>
        <taxon>Orchesellinae</taxon>
        <taxon>Orchesella</taxon>
    </lineage>
</organism>
<keyword evidence="4" id="KW-0472">Membrane</keyword>
<gene>
    <name evidence="7" type="ORF">Ocin01_12149</name>
</gene>
<dbReference type="PANTHER" id="PTHR13228">
    <property type="entry name" value="CONSERVED OLIGOMERIC GOLGI COMPLEX COMPONENT 5"/>
    <property type="match status" value="1"/>
</dbReference>
<dbReference type="GO" id="GO:0000139">
    <property type="term" value="C:Golgi membrane"/>
    <property type="evidence" value="ECO:0007669"/>
    <property type="project" value="UniProtKB-SubCell"/>
</dbReference>
<evidence type="ECO:0000259" key="6">
    <source>
        <dbReference type="Pfam" id="PF20649"/>
    </source>
</evidence>
<dbReference type="AlphaFoldDB" id="A0A1D2MNC4"/>
<evidence type="ECO:0000256" key="2">
    <source>
        <dbReference type="ARBA" id="ARBA00020974"/>
    </source>
</evidence>
<evidence type="ECO:0000313" key="8">
    <source>
        <dbReference type="Proteomes" id="UP000094527"/>
    </source>
</evidence>
<dbReference type="Proteomes" id="UP000094527">
    <property type="component" value="Unassembled WGS sequence"/>
</dbReference>
<dbReference type="Pfam" id="PF10392">
    <property type="entry name" value="COG5_N"/>
    <property type="match status" value="1"/>
</dbReference>
<evidence type="ECO:0000313" key="7">
    <source>
        <dbReference type="EMBL" id="ODM94526.1"/>
    </source>
</evidence>
<sequence>MLEEVEKDPFLRPFTSANFDVASHVTSLLSSTSSSISELSKHIAAIEQQIHSNVSSNHGCLLAQTTNVELMESVVQNCNQRSNACYMSVGNIKTRLEDLHTECGKQVDYLENLYATDEAARRIASVIEIDRRVAQEKNTSDVAACVVQIEYLCLKQPKLDFLQPYHDKATSLRQNIEKQTENILNQGLNANSVSQVSSCLQILINLDVLEEKIVKVFGEIEKLIERDVKLALDVKVQVPINRGAGGAVRSVLPATSVAVGQIWNNLEAVSNKLVNHTNKVKLIWKAVQSGKDTASNLSYIDFIPSGELVFKKFWDNFMDIQIRHFPAVKQDFLKAAFDNEFPRLLKIFAELGSKIEEGSDVQIQSSLRGVISNYEKAYLSKSLAKLFDAVNQNFVTLPTKSGLDTILRMIRSEIQVDDPMLKRLMARNVSKTVNLICVKAEQLVATDGPATDSQRSNAQLVNMLDYFKSQLKDADAVNNVEILMQNTINPLVIAVGEAIEAIIQTMHNENFQRSNSNRATEYSLYMGELQSFVARASKEYFSLYKLADLVQKCGVQLASHTIDLFIRHVCLLAPLHLESTRNQILTDLNQLEIALTPTCPVLSELGKPYKLLKGFKSLLGMKMEEIVGSSIVGSAVGYSCAIHLLYRFARDEMKMPHSVNGWSITRYSKWLDEHPSEADRLSLLKAALESYVHTVRSKGQQNFCTVYPHMMTLLQKGLVGQ</sequence>
<evidence type="ECO:0000256" key="4">
    <source>
        <dbReference type="ARBA" id="ARBA00023136"/>
    </source>
</evidence>
<protein>
    <recommendedName>
        <fullName evidence="2">Conserved oligomeric Golgi complex subunit 5</fullName>
    </recommendedName>
</protein>
<keyword evidence="3" id="KW-0333">Golgi apparatus</keyword>
<feature type="domain" description="Conserved oligomeric Golgi complex subunit 5 helical" evidence="6">
    <location>
        <begin position="159"/>
        <end position="350"/>
    </location>
</feature>
<comment type="caution">
    <text evidence="7">The sequence shown here is derived from an EMBL/GenBank/DDBJ whole genome shotgun (WGS) entry which is preliminary data.</text>
</comment>
<evidence type="ECO:0000256" key="1">
    <source>
        <dbReference type="ARBA" id="ARBA00004395"/>
    </source>
</evidence>
<dbReference type="InterPro" id="IPR019465">
    <property type="entry name" value="Cog5"/>
</dbReference>
<dbReference type="InterPro" id="IPR049176">
    <property type="entry name" value="COG5_N"/>
</dbReference>
<comment type="subcellular location">
    <subcellularLocation>
        <location evidence="1">Golgi apparatus membrane</location>
        <topology evidence="1">Peripheral membrane protein</topology>
    </subcellularLocation>
</comment>
<evidence type="ECO:0000256" key="3">
    <source>
        <dbReference type="ARBA" id="ARBA00023034"/>
    </source>
</evidence>
<dbReference type="GO" id="GO:0017119">
    <property type="term" value="C:Golgi transport complex"/>
    <property type="evidence" value="ECO:0007669"/>
    <property type="project" value="InterPro"/>
</dbReference>